<dbReference type="AlphaFoldDB" id="A0AA88TG05"/>
<feature type="compositionally biased region" description="Low complexity" evidence="1">
    <location>
        <begin position="59"/>
        <end position="70"/>
    </location>
</feature>
<reference evidence="2" key="1">
    <citation type="submission" date="2023-08" db="EMBL/GenBank/DDBJ databases">
        <title>Chromosome-level Genome Assembly of mud carp (Cirrhinus molitorella).</title>
        <authorList>
            <person name="Liu H."/>
        </authorList>
    </citation>
    <scope>NUCLEOTIDE SEQUENCE</scope>
    <source>
        <strain evidence="2">Prfri</strain>
        <tissue evidence="2">Muscle</tissue>
    </source>
</reference>
<name>A0AA88TG05_9TELE</name>
<comment type="caution">
    <text evidence="2">The sequence shown here is derived from an EMBL/GenBank/DDBJ whole genome shotgun (WGS) entry which is preliminary data.</text>
</comment>
<organism evidence="2 3">
    <name type="scientific">Cirrhinus molitorella</name>
    <name type="common">mud carp</name>
    <dbReference type="NCBI Taxonomy" id="172907"/>
    <lineage>
        <taxon>Eukaryota</taxon>
        <taxon>Metazoa</taxon>
        <taxon>Chordata</taxon>
        <taxon>Craniata</taxon>
        <taxon>Vertebrata</taxon>
        <taxon>Euteleostomi</taxon>
        <taxon>Actinopterygii</taxon>
        <taxon>Neopterygii</taxon>
        <taxon>Teleostei</taxon>
        <taxon>Ostariophysi</taxon>
        <taxon>Cypriniformes</taxon>
        <taxon>Cyprinidae</taxon>
        <taxon>Labeoninae</taxon>
        <taxon>Labeonini</taxon>
        <taxon>Cirrhinus</taxon>
    </lineage>
</organism>
<keyword evidence="3" id="KW-1185">Reference proteome</keyword>
<evidence type="ECO:0000256" key="1">
    <source>
        <dbReference type="SAM" id="MobiDB-lite"/>
    </source>
</evidence>
<dbReference type="EMBL" id="JAUYZG010000017">
    <property type="protein sequence ID" value="KAK2884152.1"/>
    <property type="molecule type" value="Genomic_DNA"/>
</dbReference>
<evidence type="ECO:0000313" key="2">
    <source>
        <dbReference type="EMBL" id="KAK2884152.1"/>
    </source>
</evidence>
<evidence type="ECO:0000313" key="3">
    <source>
        <dbReference type="Proteomes" id="UP001187343"/>
    </source>
</evidence>
<protein>
    <submittedName>
        <fullName evidence="2">Uncharacterized protein</fullName>
    </submittedName>
</protein>
<gene>
    <name evidence="2" type="ORF">Q8A67_017789</name>
</gene>
<sequence>MSVRGFAGVLLQHLVGSRRAVADRAEGLSRGQWASASTRYTSPSSIIYSCAAPPAPSVSTLTSGSLTSSGDTQDGQSRGRAWPRYSRLRSATLCQHAGKRETGAQLSSCHYTRLDVKLEL</sequence>
<dbReference type="Proteomes" id="UP001187343">
    <property type="component" value="Unassembled WGS sequence"/>
</dbReference>
<feature type="region of interest" description="Disordered" evidence="1">
    <location>
        <begin position="55"/>
        <end position="81"/>
    </location>
</feature>
<proteinExistence type="predicted"/>
<accession>A0AA88TG05</accession>